<feature type="domain" description="EamA" evidence="8">
    <location>
        <begin position="21"/>
        <end position="158"/>
    </location>
</feature>
<organism evidence="9 10">
    <name type="scientific">Brevibacillus aydinogluensis</name>
    <dbReference type="NCBI Taxonomy" id="927786"/>
    <lineage>
        <taxon>Bacteria</taxon>
        <taxon>Bacillati</taxon>
        <taxon>Bacillota</taxon>
        <taxon>Bacilli</taxon>
        <taxon>Bacillales</taxon>
        <taxon>Paenibacillaceae</taxon>
        <taxon>Brevibacillus</taxon>
    </lineage>
</organism>
<evidence type="ECO:0000256" key="5">
    <source>
        <dbReference type="ARBA" id="ARBA00022989"/>
    </source>
</evidence>
<keyword evidence="6 7" id="KW-0472">Membrane</keyword>
<comment type="similarity">
    <text evidence="2">Belongs to the EamA transporter family.</text>
</comment>
<feature type="transmembrane region" description="Helical" evidence="7">
    <location>
        <begin position="20"/>
        <end position="38"/>
    </location>
</feature>
<evidence type="ECO:0000313" key="9">
    <source>
        <dbReference type="EMBL" id="CAJ1001680.1"/>
    </source>
</evidence>
<accession>A0AA48M8R6</accession>
<dbReference type="Pfam" id="PF00892">
    <property type="entry name" value="EamA"/>
    <property type="match status" value="2"/>
</dbReference>
<sequence>MSQSNGKAGNHSNMNTNHILKGAFLCLIASVAWGAMFPVAESAFAHLDPFFFSVIRYSAVSVILLVLLWLKEGGRALRFDGRGASLWFFGTMAFTVYNLLIFWGQNQLGTSGVILASVMEALMPMISVLVLWIWSRKQPAPFTVGCIAVALVGCFLVITKGDLHAFLLGTDRLFPVLVIFVGVLGWVIYTIGGNVFAEWSVLRYSTLSCVLGTATSLAIVLVLSAFGMLSVPALPSIWSAGPELGFMILVAGVLALVSWNAGVKLLTPINGILFINFVPVTTFVISVMQGYRLTLFDVGGTLLIIAALIANNLYQRRQLKLSAAAARATS</sequence>
<evidence type="ECO:0000259" key="8">
    <source>
        <dbReference type="Pfam" id="PF00892"/>
    </source>
</evidence>
<proteinExistence type="inferred from homology"/>
<dbReference type="InterPro" id="IPR000620">
    <property type="entry name" value="EamA_dom"/>
</dbReference>
<dbReference type="AlphaFoldDB" id="A0AA48M8R6"/>
<feature type="transmembrane region" description="Helical" evidence="7">
    <location>
        <begin position="209"/>
        <end position="231"/>
    </location>
</feature>
<dbReference type="Proteomes" id="UP001189619">
    <property type="component" value="Chromosome"/>
</dbReference>
<evidence type="ECO:0000256" key="1">
    <source>
        <dbReference type="ARBA" id="ARBA00004651"/>
    </source>
</evidence>
<feature type="transmembrane region" description="Helical" evidence="7">
    <location>
        <begin position="82"/>
        <end position="103"/>
    </location>
</feature>
<keyword evidence="10" id="KW-1185">Reference proteome</keyword>
<evidence type="ECO:0000256" key="2">
    <source>
        <dbReference type="ARBA" id="ARBA00007362"/>
    </source>
</evidence>
<reference evidence="9" key="1">
    <citation type="submission" date="2023-07" db="EMBL/GenBank/DDBJ databases">
        <authorList>
            <person name="Ivanov I."/>
            <person name="Teneva D."/>
            <person name="Stoikov I."/>
        </authorList>
    </citation>
    <scope>NUCLEOTIDE SEQUENCE</scope>
    <source>
        <strain evidence="9">4475</strain>
    </source>
</reference>
<dbReference type="PANTHER" id="PTHR32322:SF18">
    <property type="entry name" value="S-ADENOSYLMETHIONINE_S-ADENOSYLHOMOCYSTEINE TRANSPORTER"/>
    <property type="match status" value="1"/>
</dbReference>
<evidence type="ECO:0000256" key="4">
    <source>
        <dbReference type="ARBA" id="ARBA00022692"/>
    </source>
</evidence>
<keyword evidence="5 7" id="KW-1133">Transmembrane helix</keyword>
<comment type="subcellular location">
    <subcellularLocation>
        <location evidence="1">Cell membrane</location>
        <topology evidence="1">Multi-pass membrane protein</topology>
    </subcellularLocation>
</comment>
<feature type="transmembrane region" description="Helical" evidence="7">
    <location>
        <begin position="269"/>
        <end position="288"/>
    </location>
</feature>
<feature type="transmembrane region" description="Helical" evidence="7">
    <location>
        <begin position="173"/>
        <end position="197"/>
    </location>
</feature>
<feature type="transmembrane region" description="Helical" evidence="7">
    <location>
        <begin position="50"/>
        <end position="70"/>
    </location>
</feature>
<feature type="transmembrane region" description="Helical" evidence="7">
    <location>
        <begin position="237"/>
        <end position="257"/>
    </location>
</feature>
<evidence type="ECO:0000256" key="6">
    <source>
        <dbReference type="ARBA" id="ARBA00023136"/>
    </source>
</evidence>
<feature type="transmembrane region" description="Helical" evidence="7">
    <location>
        <begin position="109"/>
        <end position="133"/>
    </location>
</feature>
<gene>
    <name evidence="9" type="ORF">BSPP4475_04975</name>
</gene>
<dbReference type="EMBL" id="OY569118">
    <property type="protein sequence ID" value="CAJ1001680.1"/>
    <property type="molecule type" value="Genomic_DNA"/>
</dbReference>
<keyword evidence="4 7" id="KW-0812">Transmembrane</keyword>
<feature type="transmembrane region" description="Helical" evidence="7">
    <location>
        <begin position="294"/>
        <end position="314"/>
    </location>
</feature>
<protein>
    <submittedName>
        <fullName evidence="9">Transporter</fullName>
    </submittedName>
</protein>
<name>A0AA48M8R6_9BACL</name>
<keyword evidence="3" id="KW-1003">Cell membrane</keyword>
<evidence type="ECO:0000313" key="10">
    <source>
        <dbReference type="Proteomes" id="UP001189619"/>
    </source>
</evidence>
<evidence type="ECO:0000256" key="3">
    <source>
        <dbReference type="ARBA" id="ARBA00022475"/>
    </source>
</evidence>
<dbReference type="KEGG" id="bayd:BSPP4475_04975"/>
<feature type="transmembrane region" description="Helical" evidence="7">
    <location>
        <begin position="140"/>
        <end position="158"/>
    </location>
</feature>
<dbReference type="PANTHER" id="PTHR32322">
    <property type="entry name" value="INNER MEMBRANE TRANSPORTER"/>
    <property type="match status" value="1"/>
</dbReference>
<feature type="domain" description="EamA" evidence="8">
    <location>
        <begin position="175"/>
        <end position="310"/>
    </location>
</feature>
<dbReference type="GO" id="GO:0005886">
    <property type="term" value="C:plasma membrane"/>
    <property type="evidence" value="ECO:0007669"/>
    <property type="project" value="UniProtKB-SubCell"/>
</dbReference>
<evidence type="ECO:0000256" key="7">
    <source>
        <dbReference type="SAM" id="Phobius"/>
    </source>
</evidence>
<dbReference type="InterPro" id="IPR050638">
    <property type="entry name" value="AA-Vitamin_Transporters"/>
</dbReference>